<dbReference type="Proteomes" id="UP001333110">
    <property type="component" value="Unassembled WGS sequence"/>
</dbReference>
<evidence type="ECO:0000313" key="3">
    <source>
        <dbReference type="Proteomes" id="UP001333110"/>
    </source>
</evidence>
<name>A0AAN7RWJ4_MYCAM</name>
<protein>
    <submittedName>
        <fullName evidence="2">Uncharacterized protein</fullName>
    </submittedName>
</protein>
<feature type="region of interest" description="Disordered" evidence="1">
    <location>
        <begin position="84"/>
        <end position="111"/>
    </location>
</feature>
<proteinExistence type="predicted"/>
<evidence type="ECO:0000313" key="2">
    <source>
        <dbReference type="EMBL" id="KAK4823234.1"/>
    </source>
</evidence>
<gene>
    <name evidence="2" type="ORF">QYF61_000094</name>
</gene>
<reference evidence="2 3" key="1">
    <citation type="journal article" date="2023" name="J. Hered.">
        <title>Chromosome-level genome of the wood stork (Mycteria americana) provides insight into avian chromosome evolution.</title>
        <authorList>
            <person name="Flamio R. Jr."/>
            <person name="Ramstad K.M."/>
        </authorList>
    </citation>
    <scope>NUCLEOTIDE SEQUENCE [LARGE SCALE GENOMIC DNA]</scope>
    <source>
        <strain evidence="2">JAX WOST 10</strain>
    </source>
</reference>
<dbReference type="AlphaFoldDB" id="A0AAN7RWJ4"/>
<evidence type="ECO:0000256" key="1">
    <source>
        <dbReference type="SAM" id="MobiDB-lite"/>
    </source>
</evidence>
<keyword evidence="3" id="KW-1185">Reference proteome</keyword>
<dbReference type="EMBL" id="JAUNZN010000003">
    <property type="protein sequence ID" value="KAK4823234.1"/>
    <property type="molecule type" value="Genomic_DNA"/>
</dbReference>
<sequence length="155" mass="17885">MVGEARERQVILLLTAVASYENPPQPHYRLWWGKATRTTAREQEHETKEGKILPHGWLGKDICNPVVKQRRDYLVAYCHYDDGKPATQLQGGRKGEHAPAERGETPDSEKQLYNKDDHENIKLNFTESYRLEKTFKIIEANRKPNTTKTTTIPCP</sequence>
<accession>A0AAN7RWJ4</accession>
<organism evidence="2 3">
    <name type="scientific">Mycteria americana</name>
    <name type="common">Wood stork</name>
    <dbReference type="NCBI Taxonomy" id="33587"/>
    <lineage>
        <taxon>Eukaryota</taxon>
        <taxon>Metazoa</taxon>
        <taxon>Chordata</taxon>
        <taxon>Craniata</taxon>
        <taxon>Vertebrata</taxon>
        <taxon>Euteleostomi</taxon>
        <taxon>Archelosauria</taxon>
        <taxon>Archosauria</taxon>
        <taxon>Dinosauria</taxon>
        <taxon>Saurischia</taxon>
        <taxon>Theropoda</taxon>
        <taxon>Coelurosauria</taxon>
        <taxon>Aves</taxon>
        <taxon>Neognathae</taxon>
        <taxon>Neoaves</taxon>
        <taxon>Aequornithes</taxon>
        <taxon>Ciconiiformes</taxon>
        <taxon>Ciconiidae</taxon>
        <taxon>Mycteria</taxon>
    </lineage>
</organism>
<feature type="compositionally biased region" description="Basic and acidic residues" evidence="1">
    <location>
        <begin position="93"/>
        <end position="111"/>
    </location>
</feature>
<comment type="caution">
    <text evidence="2">The sequence shown here is derived from an EMBL/GenBank/DDBJ whole genome shotgun (WGS) entry which is preliminary data.</text>
</comment>